<keyword evidence="4" id="KW-0547">Nucleotide-binding</keyword>
<dbReference type="Gene3D" id="1.20.58.870">
    <property type="match status" value="1"/>
</dbReference>
<evidence type="ECO:0000256" key="6">
    <source>
        <dbReference type="ARBA" id="ARBA00073751"/>
    </source>
</evidence>
<keyword evidence="3" id="KW-0235">DNA replication</keyword>
<dbReference type="InterPro" id="IPR041024">
    <property type="entry name" value="Mcm6_C"/>
</dbReference>
<accession>A0A381L6E2</accession>
<dbReference type="GO" id="GO:0005634">
    <property type="term" value="C:nucleus"/>
    <property type="evidence" value="ECO:0007669"/>
    <property type="project" value="UniProtKB-SubCell"/>
</dbReference>
<sequence>MNSGEGVEGDKLIEWFLEQKENELAGEDDYHAEMSLTKKIMKRMVKENILMAIRGQGLTNESGQAGSNAGDSVVYVLHPNYAVSDL</sequence>
<feature type="non-terminal residue" evidence="10">
    <location>
        <position position="86"/>
    </location>
</feature>
<evidence type="ECO:0000256" key="7">
    <source>
        <dbReference type="ARBA" id="ARBA00074937"/>
    </source>
</evidence>
<evidence type="ECO:0000313" key="10">
    <source>
        <dbReference type="EMBL" id="SUZ08776.1"/>
    </source>
</evidence>
<keyword evidence="4" id="KW-0067">ATP-binding</keyword>
<name>A0A381L6E2_BLUGR</name>
<protein>
    <recommendedName>
        <fullName evidence="6 7">DNA replication licensing factor MCM6</fullName>
    </recommendedName>
    <alternativeName>
        <fullName evidence="6 7">DNA replication licensing factor MCM6</fullName>
    </alternativeName>
    <alternativeName>
        <fullName evidence="8">Minichromosome maintenance protein 6</fullName>
    </alternativeName>
</protein>
<evidence type="ECO:0000256" key="4">
    <source>
        <dbReference type="ARBA" id="ARBA00022806"/>
    </source>
</evidence>
<dbReference type="GO" id="GO:0004386">
    <property type="term" value="F:helicase activity"/>
    <property type="evidence" value="ECO:0007669"/>
    <property type="project" value="UniProtKB-KW"/>
</dbReference>
<organism evidence="10">
    <name type="scientific">Blumeria graminis f. sp. tritici 96224</name>
    <dbReference type="NCBI Taxonomy" id="1268274"/>
    <lineage>
        <taxon>Eukaryota</taxon>
        <taxon>Fungi</taxon>
        <taxon>Dikarya</taxon>
        <taxon>Ascomycota</taxon>
        <taxon>Pezizomycotina</taxon>
        <taxon>Leotiomycetes</taxon>
        <taxon>Erysiphales</taxon>
        <taxon>Erysiphaceae</taxon>
        <taxon>Blumeria</taxon>
    </lineage>
</organism>
<dbReference type="GO" id="GO:0006260">
    <property type="term" value="P:DNA replication"/>
    <property type="evidence" value="ECO:0007669"/>
    <property type="project" value="UniProtKB-KW"/>
</dbReference>
<evidence type="ECO:0000256" key="8">
    <source>
        <dbReference type="ARBA" id="ARBA00078178"/>
    </source>
</evidence>
<comment type="subcellular location">
    <subcellularLocation>
        <location evidence="1">Nucleus</location>
    </subcellularLocation>
</comment>
<evidence type="ECO:0000256" key="5">
    <source>
        <dbReference type="ARBA" id="ARBA00023242"/>
    </source>
</evidence>
<reference evidence="10" key="1">
    <citation type="submission" date="2018-07" db="EMBL/GenBank/DDBJ databases">
        <authorList>
            <person name="Quirk P.G."/>
            <person name="Krulwich T.A."/>
        </authorList>
    </citation>
    <scope>NUCLEOTIDE SEQUENCE</scope>
    <source>
        <strain evidence="10">96224</strain>
    </source>
</reference>
<feature type="domain" description="Mcm6 C-terminal winged-helix" evidence="9">
    <location>
        <begin position="3"/>
        <end position="83"/>
    </location>
</feature>
<keyword evidence="5" id="KW-0539">Nucleus</keyword>
<gene>
    <name evidence="10" type="ORF">BGT96224V2_LOCUS1927</name>
</gene>
<dbReference type="OrthoDB" id="1744952at2759"/>
<dbReference type="FunFam" id="1.20.58.870:FF:000002">
    <property type="entry name" value="DNA helicase"/>
    <property type="match status" value="1"/>
</dbReference>
<comment type="similarity">
    <text evidence="2">Belongs to the MCM family.</text>
</comment>
<evidence type="ECO:0000256" key="3">
    <source>
        <dbReference type="ARBA" id="ARBA00022705"/>
    </source>
</evidence>
<dbReference type="AlphaFoldDB" id="A0A381L6E2"/>
<evidence type="ECO:0000256" key="2">
    <source>
        <dbReference type="ARBA" id="ARBA00008010"/>
    </source>
</evidence>
<proteinExistence type="inferred from homology"/>
<keyword evidence="4" id="KW-0347">Helicase</keyword>
<evidence type="ECO:0000256" key="1">
    <source>
        <dbReference type="ARBA" id="ARBA00004123"/>
    </source>
</evidence>
<evidence type="ECO:0000259" key="9">
    <source>
        <dbReference type="Pfam" id="PF18263"/>
    </source>
</evidence>
<dbReference type="GO" id="GO:0042555">
    <property type="term" value="C:MCM complex"/>
    <property type="evidence" value="ECO:0007669"/>
    <property type="project" value="UniProtKB-ARBA"/>
</dbReference>
<keyword evidence="4" id="KW-0378">Hydrolase</keyword>
<dbReference type="Pfam" id="PF18263">
    <property type="entry name" value="WHD_MCM6"/>
    <property type="match status" value="1"/>
</dbReference>
<dbReference type="EMBL" id="UIGY01000028">
    <property type="protein sequence ID" value="SUZ08776.1"/>
    <property type="molecule type" value="Genomic_DNA"/>
</dbReference>